<dbReference type="AlphaFoldDB" id="A0A6C0KWK7"/>
<accession>A0A6C0KWK7</accession>
<reference evidence="1" key="1">
    <citation type="journal article" date="2020" name="Nature">
        <title>Giant virus diversity and host interactions through global metagenomics.</title>
        <authorList>
            <person name="Schulz F."/>
            <person name="Roux S."/>
            <person name="Paez-Espino D."/>
            <person name="Jungbluth S."/>
            <person name="Walsh D.A."/>
            <person name="Denef V.J."/>
            <person name="McMahon K.D."/>
            <person name="Konstantinidis K.T."/>
            <person name="Eloe-Fadrosh E.A."/>
            <person name="Kyrpides N.C."/>
            <person name="Woyke T."/>
        </authorList>
    </citation>
    <scope>NUCLEOTIDE SEQUENCE</scope>
    <source>
        <strain evidence="1">GVMAG-S-3300013094-109</strain>
    </source>
</reference>
<sequence length="328" mass="33990">MSSGSGYTVSGVDLDAIFALGSGATATGYLLSDGSDLSSRYLKNTSGVYAPDTGYTTTLNGYTGTDLSDIYEPLLFKYTGGTLSYQVTINEKVYNYCIEYNENNTKENYSSYITFYKNVSVNLFMCSPGGSSGYTVTPTYTGPGGGGGGGIIDTSNVSLSKDVEYSVYFGTHNYPNSIFSNPSSNMFIVTAGAPGYNSNSGISGYSGTGQFGISVNTNPFYAPPYNKYTSGSAATYPPDYLLGYGAGGASGSGNYGTPGGGSDGDGKGGLGYTFNGTVYATGGSGNYYSSNPESGYGFGGTPILNGDGTYTSGSGYNGRIFLYFNYPT</sequence>
<name>A0A6C0KWK7_9ZZZZ</name>
<dbReference type="EMBL" id="MN740991">
    <property type="protein sequence ID" value="QHU21633.1"/>
    <property type="molecule type" value="Genomic_DNA"/>
</dbReference>
<protein>
    <submittedName>
        <fullName evidence="1">Uncharacterized protein</fullName>
    </submittedName>
</protein>
<organism evidence="1">
    <name type="scientific">viral metagenome</name>
    <dbReference type="NCBI Taxonomy" id="1070528"/>
    <lineage>
        <taxon>unclassified sequences</taxon>
        <taxon>metagenomes</taxon>
        <taxon>organismal metagenomes</taxon>
    </lineage>
</organism>
<proteinExistence type="predicted"/>
<evidence type="ECO:0000313" key="1">
    <source>
        <dbReference type="EMBL" id="QHU21633.1"/>
    </source>
</evidence>